<feature type="region of interest" description="Disordered" evidence="1">
    <location>
        <begin position="1"/>
        <end position="50"/>
    </location>
</feature>
<reference evidence="2 3" key="1">
    <citation type="submission" date="2023-04" db="EMBL/GenBank/DDBJ databases">
        <title>Luteimonas endophyticus RD2P54.</title>
        <authorList>
            <person name="Sun J.-Q."/>
        </authorList>
    </citation>
    <scope>NUCLEOTIDE SEQUENCE [LARGE SCALE GENOMIC DNA]</scope>
    <source>
        <strain evidence="2 3">RD2P54</strain>
    </source>
</reference>
<accession>A0ABT6JAQ2</accession>
<organism evidence="2 3">
    <name type="scientific">Luteimonas endophytica</name>
    <dbReference type="NCBI Taxonomy" id="3042023"/>
    <lineage>
        <taxon>Bacteria</taxon>
        <taxon>Pseudomonadati</taxon>
        <taxon>Pseudomonadota</taxon>
        <taxon>Gammaproteobacteria</taxon>
        <taxon>Lysobacterales</taxon>
        <taxon>Lysobacteraceae</taxon>
        <taxon>Luteimonas</taxon>
    </lineage>
</organism>
<dbReference type="InterPro" id="IPR049805">
    <property type="entry name" value="Lasso_benenodin"/>
</dbReference>
<dbReference type="NCBIfam" id="NF033522">
    <property type="entry name" value="lasso_benenodin"/>
    <property type="match status" value="1"/>
</dbReference>
<sequence>MNNRSDNNARPEAQDGLIDLGAVSTETKGIGPGREFLTEGENPLIGIADE</sequence>
<name>A0ABT6JAQ2_9GAMM</name>
<proteinExistence type="predicted"/>
<gene>
    <name evidence="2" type="ORF">QFW77_13030</name>
</gene>
<evidence type="ECO:0000313" key="3">
    <source>
        <dbReference type="Proteomes" id="UP001156940"/>
    </source>
</evidence>
<keyword evidence="3" id="KW-1185">Reference proteome</keyword>
<evidence type="ECO:0000256" key="1">
    <source>
        <dbReference type="SAM" id="MobiDB-lite"/>
    </source>
</evidence>
<dbReference type="Proteomes" id="UP001156940">
    <property type="component" value="Unassembled WGS sequence"/>
</dbReference>
<protein>
    <submittedName>
        <fullName evidence="2">Benenodin family lasso peptide</fullName>
    </submittedName>
</protein>
<dbReference type="RefSeq" id="WP_280575202.1">
    <property type="nucleotide sequence ID" value="NZ_JARXRM010000038.1"/>
</dbReference>
<comment type="caution">
    <text evidence="2">The sequence shown here is derived from an EMBL/GenBank/DDBJ whole genome shotgun (WGS) entry which is preliminary data.</text>
</comment>
<evidence type="ECO:0000313" key="2">
    <source>
        <dbReference type="EMBL" id="MDH5823902.1"/>
    </source>
</evidence>
<dbReference type="EMBL" id="JARXRM010000038">
    <property type="protein sequence ID" value="MDH5823902.1"/>
    <property type="molecule type" value="Genomic_DNA"/>
</dbReference>
<dbReference type="Pfam" id="PF24178">
    <property type="entry name" value="Subterisin"/>
    <property type="match status" value="1"/>
</dbReference>